<evidence type="ECO:0000256" key="1">
    <source>
        <dbReference type="ARBA" id="ARBA00038310"/>
    </source>
</evidence>
<gene>
    <name evidence="3" type="ORF">DOTSEDRAFT_70341</name>
</gene>
<dbReference type="AlphaFoldDB" id="N1PTN1"/>
<dbReference type="Proteomes" id="UP000016933">
    <property type="component" value="Unassembled WGS sequence"/>
</dbReference>
<name>N1PTN1_DOTSN</name>
<accession>N1PTN1</accession>
<comment type="similarity">
    <text evidence="1">Belongs to the metallo-dependent hydrolases superfamily.</text>
</comment>
<feature type="domain" description="Amidohydrolase-related" evidence="2">
    <location>
        <begin position="100"/>
        <end position="306"/>
    </location>
</feature>
<dbReference type="EMBL" id="KB446537">
    <property type="protein sequence ID" value="EME46313.1"/>
    <property type="molecule type" value="Genomic_DNA"/>
</dbReference>
<reference evidence="3 4" key="2">
    <citation type="journal article" date="2012" name="PLoS Pathog.">
        <title>Diverse lifestyles and strategies of plant pathogenesis encoded in the genomes of eighteen Dothideomycetes fungi.</title>
        <authorList>
            <person name="Ohm R.A."/>
            <person name="Feau N."/>
            <person name="Henrissat B."/>
            <person name="Schoch C.L."/>
            <person name="Horwitz B.A."/>
            <person name="Barry K.W."/>
            <person name="Condon B.J."/>
            <person name="Copeland A.C."/>
            <person name="Dhillon B."/>
            <person name="Glaser F."/>
            <person name="Hesse C.N."/>
            <person name="Kosti I."/>
            <person name="LaButti K."/>
            <person name="Lindquist E.A."/>
            <person name="Lucas S."/>
            <person name="Salamov A.A."/>
            <person name="Bradshaw R.E."/>
            <person name="Ciuffetti L."/>
            <person name="Hamelin R.C."/>
            <person name="Kema G.H.J."/>
            <person name="Lawrence C."/>
            <person name="Scott J.A."/>
            <person name="Spatafora J.W."/>
            <person name="Turgeon B.G."/>
            <person name="de Wit P.J.G.M."/>
            <person name="Zhong S."/>
            <person name="Goodwin S.B."/>
            <person name="Grigoriev I.V."/>
        </authorList>
    </citation>
    <scope>NUCLEOTIDE SEQUENCE [LARGE SCALE GENOMIC DNA]</scope>
    <source>
        <strain evidence="4">NZE10 / CBS 128990</strain>
    </source>
</reference>
<keyword evidence="4" id="KW-1185">Reference proteome</keyword>
<dbReference type="InterPro" id="IPR006680">
    <property type="entry name" value="Amidohydro-rel"/>
</dbReference>
<evidence type="ECO:0000259" key="2">
    <source>
        <dbReference type="Pfam" id="PF04909"/>
    </source>
</evidence>
<dbReference type="OrthoDB" id="2135488at2759"/>
<organism evidence="3 4">
    <name type="scientific">Dothistroma septosporum (strain NZE10 / CBS 128990)</name>
    <name type="common">Red band needle blight fungus</name>
    <name type="synonym">Mycosphaerella pini</name>
    <dbReference type="NCBI Taxonomy" id="675120"/>
    <lineage>
        <taxon>Eukaryota</taxon>
        <taxon>Fungi</taxon>
        <taxon>Dikarya</taxon>
        <taxon>Ascomycota</taxon>
        <taxon>Pezizomycotina</taxon>
        <taxon>Dothideomycetes</taxon>
        <taxon>Dothideomycetidae</taxon>
        <taxon>Mycosphaerellales</taxon>
        <taxon>Mycosphaerellaceae</taxon>
        <taxon>Dothistroma</taxon>
    </lineage>
</organism>
<protein>
    <recommendedName>
        <fullName evidence="2">Amidohydrolase-related domain-containing protein</fullName>
    </recommendedName>
</protein>
<dbReference type="eggNOG" id="ENOG502RZT7">
    <property type="taxonomic scope" value="Eukaryota"/>
</dbReference>
<dbReference type="Gene3D" id="3.20.20.140">
    <property type="entry name" value="Metal-dependent hydrolases"/>
    <property type="match status" value="1"/>
</dbReference>
<dbReference type="GO" id="GO:0016787">
    <property type="term" value="F:hydrolase activity"/>
    <property type="evidence" value="ECO:0007669"/>
    <property type="project" value="InterPro"/>
</dbReference>
<reference evidence="4" key="1">
    <citation type="journal article" date="2012" name="PLoS Genet.">
        <title>The genomes of the fungal plant pathogens Cladosporium fulvum and Dothistroma septosporum reveal adaptation to different hosts and lifestyles but also signatures of common ancestry.</title>
        <authorList>
            <person name="de Wit P.J.G.M."/>
            <person name="van der Burgt A."/>
            <person name="Oekmen B."/>
            <person name="Stergiopoulos I."/>
            <person name="Abd-Elsalam K.A."/>
            <person name="Aerts A.L."/>
            <person name="Bahkali A.H."/>
            <person name="Beenen H.G."/>
            <person name="Chettri P."/>
            <person name="Cox M.P."/>
            <person name="Datema E."/>
            <person name="de Vries R.P."/>
            <person name="Dhillon B."/>
            <person name="Ganley A.R."/>
            <person name="Griffiths S.A."/>
            <person name="Guo Y."/>
            <person name="Hamelin R.C."/>
            <person name="Henrissat B."/>
            <person name="Kabir M.S."/>
            <person name="Jashni M.K."/>
            <person name="Kema G."/>
            <person name="Klaubauf S."/>
            <person name="Lapidus A."/>
            <person name="Levasseur A."/>
            <person name="Lindquist E."/>
            <person name="Mehrabi R."/>
            <person name="Ohm R.A."/>
            <person name="Owen T.J."/>
            <person name="Salamov A."/>
            <person name="Schwelm A."/>
            <person name="Schijlen E."/>
            <person name="Sun H."/>
            <person name="van den Burg H.A."/>
            <person name="van Ham R.C.H.J."/>
            <person name="Zhang S."/>
            <person name="Goodwin S.B."/>
            <person name="Grigoriev I.V."/>
            <person name="Collemare J."/>
            <person name="Bradshaw R.E."/>
        </authorList>
    </citation>
    <scope>NUCLEOTIDE SEQUENCE [LARGE SCALE GENOMIC DNA]</scope>
    <source>
        <strain evidence="4">NZE10 / CBS 128990</strain>
    </source>
</reference>
<evidence type="ECO:0000313" key="3">
    <source>
        <dbReference type="EMBL" id="EME46313.1"/>
    </source>
</evidence>
<dbReference type="InterPro" id="IPR052350">
    <property type="entry name" value="Metallo-dep_Lactonases"/>
</dbReference>
<dbReference type="SUPFAM" id="SSF51556">
    <property type="entry name" value="Metallo-dependent hydrolases"/>
    <property type="match status" value="1"/>
</dbReference>
<dbReference type="STRING" id="675120.N1PTN1"/>
<dbReference type="HOGENOM" id="CLU_044590_1_0_1"/>
<dbReference type="PANTHER" id="PTHR43569">
    <property type="entry name" value="AMIDOHYDROLASE"/>
    <property type="match status" value="1"/>
</dbReference>
<proteinExistence type="inferred from homology"/>
<sequence length="308" mass="34655">MLADYEQASQQGSPTTQVEGVVHIETDVRYAEPSGAVSQWARNALDEIRFLRNIVEGGYGERDGKTLQAIVAWAPMDQPPVVLEEWLRLAEEVAGQAWRRVKGFRFLLQAIHDEKKFGDLVSSSNFINNLKTLGKRGYSFDVGVDQRSGGVWQLEAFAKAMSAANQGVPESSKVVFILNHLCKPEFRQDGAGYVRWRRAIETMSRCPTAYMKLSGAFSELPQATGGTENIAGHLKPWVWHVFACFGANRIMFGSDWPVCNLKGPRQEDSWVCWRDVVEFILNDSEYQLSEEAKERVWKGTAIEAYQLG</sequence>
<dbReference type="Pfam" id="PF04909">
    <property type="entry name" value="Amidohydro_2"/>
    <property type="match status" value="1"/>
</dbReference>
<dbReference type="InterPro" id="IPR032466">
    <property type="entry name" value="Metal_Hydrolase"/>
</dbReference>
<evidence type="ECO:0000313" key="4">
    <source>
        <dbReference type="Proteomes" id="UP000016933"/>
    </source>
</evidence>
<dbReference type="OMA" id="IAWRTAM"/>
<dbReference type="PANTHER" id="PTHR43569:SF2">
    <property type="entry name" value="AMIDOHYDROLASE-RELATED DOMAIN-CONTAINING PROTEIN"/>
    <property type="match status" value="1"/>
</dbReference>